<protein>
    <submittedName>
        <fullName evidence="1">Uncharacterized protein</fullName>
    </submittedName>
</protein>
<keyword evidence="2" id="KW-1185">Reference proteome</keyword>
<accession>A0ACB9SJ63</accession>
<proteinExistence type="predicted"/>
<comment type="caution">
    <text evidence="1">The sequence shown here is derived from an EMBL/GenBank/DDBJ whole genome shotgun (WGS) entry which is preliminary data.</text>
</comment>
<name>A0ACB9SJ63_9MYRT</name>
<dbReference type="Proteomes" id="UP001057402">
    <property type="component" value="Chromosome 1"/>
</dbReference>
<evidence type="ECO:0000313" key="1">
    <source>
        <dbReference type="EMBL" id="KAI4388237.1"/>
    </source>
</evidence>
<gene>
    <name evidence="1" type="ORF">MLD38_000584</name>
</gene>
<sequence>MSYLHHDCIPHIIHRDIKSSNILLDQNMKARVSDFGLAPDRPMSRHLWLELLNTLIRGERLQKGMYTVTGVVLLELLAGEKPTDEAFVEEGTKLVTWVKSAVHEKMEVHVLDRTLENSPIDEINNVFSIALMCLELEPSKRKTMAEVVKMLEQMRPEKS</sequence>
<reference evidence="2" key="1">
    <citation type="journal article" date="2023" name="Front. Plant Sci.">
        <title>Chromosomal-level genome assembly of Melastoma candidum provides insights into trichome evolution.</title>
        <authorList>
            <person name="Zhong Y."/>
            <person name="Wu W."/>
            <person name="Sun C."/>
            <person name="Zou P."/>
            <person name="Liu Y."/>
            <person name="Dai S."/>
            <person name="Zhou R."/>
        </authorList>
    </citation>
    <scope>NUCLEOTIDE SEQUENCE [LARGE SCALE GENOMIC DNA]</scope>
</reference>
<evidence type="ECO:0000313" key="2">
    <source>
        <dbReference type="Proteomes" id="UP001057402"/>
    </source>
</evidence>
<organism evidence="1 2">
    <name type="scientific">Melastoma candidum</name>
    <dbReference type="NCBI Taxonomy" id="119954"/>
    <lineage>
        <taxon>Eukaryota</taxon>
        <taxon>Viridiplantae</taxon>
        <taxon>Streptophyta</taxon>
        <taxon>Embryophyta</taxon>
        <taxon>Tracheophyta</taxon>
        <taxon>Spermatophyta</taxon>
        <taxon>Magnoliopsida</taxon>
        <taxon>eudicotyledons</taxon>
        <taxon>Gunneridae</taxon>
        <taxon>Pentapetalae</taxon>
        <taxon>rosids</taxon>
        <taxon>malvids</taxon>
        <taxon>Myrtales</taxon>
        <taxon>Melastomataceae</taxon>
        <taxon>Melastomatoideae</taxon>
        <taxon>Melastomateae</taxon>
        <taxon>Melastoma</taxon>
    </lineage>
</organism>
<dbReference type="EMBL" id="CM042880">
    <property type="protein sequence ID" value="KAI4388237.1"/>
    <property type="molecule type" value="Genomic_DNA"/>
</dbReference>